<dbReference type="GO" id="GO:0047355">
    <property type="term" value="F:CDP-glycerol glycerophosphotransferase activity"/>
    <property type="evidence" value="ECO:0007669"/>
    <property type="project" value="InterPro"/>
</dbReference>
<evidence type="ECO:0000313" key="2">
    <source>
        <dbReference type="Proteomes" id="UP000178684"/>
    </source>
</evidence>
<dbReference type="Pfam" id="PF04464">
    <property type="entry name" value="Glyphos_transf"/>
    <property type="match status" value="1"/>
</dbReference>
<evidence type="ECO:0008006" key="3">
    <source>
        <dbReference type="Google" id="ProtNLM"/>
    </source>
</evidence>
<accession>A0A1F5X2V2</accession>
<protein>
    <recommendedName>
        <fullName evidence="3">CDP-Glycerol:Poly(Glycerophosphate) glycerophosphotransferase</fullName>
    </recommendedName>
</protein>
<evidence type="ECO:0000313" key="1">
    <source>
        <dbReference type="EMBL" id="OGF82214.1"/>
    </source>
</evidence>
<name>A0A1F5X2V2_9BACT</name>
<reference evidence="1 2" key="1">
    <citation type="journal article" date="2016" name="Nat. Commun.">
        <title>Thousands of microbial genomes shed light on interconnected biogeochemical processes in an aquifer system.</title>
        <authorList>
            <person name="Anantharaman K."/>
            <person name="Brown C.T."/>
            <person name="Hug L.A."/>
            <person name="Sharon I."/>
            <person name="Castelle C.J."/>
            <person name="Probst A.J."/>
            <person name="Thomas B.C."/>
            <person name="Singh A."/>
            <person name="Wilkins M.J."/>
            <person name="Karaoz U."/>
            <person name="Brodie E.L."/>
            <person name="Williams K.H."/>
            <person name="Hubbard S.S."/>
            <person name="Banfield J.F."/>
        </authorList>
    </citation>
    <scope>NUCLEOTIDE SEQUENCE [LARGE SCALE GENOMIC DNA]</scope>
</reference>
<dbReference type="InterPro" id="IPR007554">
    <property type="entry name" value="Glycerophosphate_synth"/>
</dbReference>
<sequence>MKTVFITIFEGIEAKNLLRSDAVKTILKNPEVRVVFFTKDQGRVEYYQREFSDPRMIYEVVEAPSVKGLDKIFRSLKFQLFRTPTAKLRREMVFEVKKNNLTYYAGSVLNWIFGRRPVVNLVRALDFFLVRKNTYAPFFDKYSPDLVLCANLFDEPETHLLREAKKRNIKTIGLMNSWDKPSARCLLRIIPDKVIVFNDFVKDDLKNYQFVPEGKIYVAGVPQYDSYFSKNFWTREEFFKKINPPAGGDPSKKLIVYAPMGTTYSNSDWDIIDLLHKFSVEENFGKNTEILVRFPPNDFIDKNEIAKRPWLLYDQPGMLFSSKRGIDWDLNFQDLEYLKNTLYHMDLIICYASSISVDAAILDKPVINIDFEIRPAEVMAKSPTQFYKMEHYRKALLSGGIRLVSSPEKLIEWVLSYISNPRSDQEGRQKLVCEQCQFTDGRSGERIGKFILKNLNNEN</sequence>
<dbReference type="Proteomes" id="UP000178684">
    <property type="component" value="Unassembled WGS sequence"/>
</dbReference>
<dbReference type="GO" id="GO:0016020">
    <property type="term" value="C:membrane"/>
    <property type="evidence" value="ECO:0007669"/>
    <property type="project" value="InterPro"/>
</dbReference>
<dbReference type="InterPro" id="IPR043148">
    <property type="entry name" value="TagF_C"/>
</dbReference>
<comment type="caution">
    <text evidence="1">The sequence shown here is derived from an EMBL/GenBank/DDBJ whole genome shotgun (WGS) entry which is preliminary data.</text>
</comment>
<dbReference type="EMBL" id="MFIE01000027">
    <property type="protein sequence ID" value="OGF82214.1"/>
    <property type="molecule type" value="Genomic_DNA"/>
</dbReference>
<organism evidence="1 2">
    <name type="scientific">Candidatus Giovannonibacteria bacterium RIFCSPLOWO2_01_FULL_46_13</name>
    <dbReference type="NCBI Taxonomy" id="1798352"/>
    <lineage>
        <taxon>Bacteria</taxon>
        <taxon>Candidatus Giovannoniibacteriota</taxon>
    </lineage>
</organism>
<dbReference type="SUPFAM" id="SSF53756">
    <property type="entry name" value="UDP-Glycosyltransferase/glycogen phosphorylase"/>
    <property type="match status" value="1"/>
</dbReference>
<dbReference type="Gene3D" id="3.40.50.12580">
    <property type="match status" value="1"/>
</dbReference>
<proteinExistence type="predicted"/>
<gene>
    <name evidence="1" type="ORF">A3B18_02755</name>
</gene>
<dbReference type="AlphaFoldDB" id="A0A1F5X2V2"/>